<evidence type="ECO:0000256" key="3">
    <source>
        <dbReference type="ARBA" id="ARBA00022617"/>
    </source>
</evidence>
<dbReference type="SUPFAM" id="SSF54909">
    <property type="entry name" value="Dimeric alpha+beta barrel"/>
    <property type="match status" value="1"/>
</dbReference>
<evidence type="ECO:0000313" key="13">
    <source>
        <dbReference type="EMBL" id="GAA3388636.1"/>
    </source>
</evidence>
<keyword evidence="7" id="KW-0408">Iron</keyword>
<dbReference type="RefSeq" id="WP_345729242.1">
    <property type="nucleotide sequence ID" value="NZ_BAAAYN010000023.1"/>
</dbReference>
<evidence type="ECO:0000256" key="7">
    <source>
        <dbReference type="ARBA" id="ARBA00023004"/>
    </source>
</evidence>
<keyword evidence="14" id="KW-1185">Reference proteome</keyword>
<reference evidence="14" key="1">
    <citation type="journal article" date="2019" name="Int. J. Syst. Evol. Microbiol.">
        <title>The Global Catalogue of Microorganisms (GCM) 10K type strain sequencing project: providing services to taxonomists for standard genome sequencing and annotation.</title>
        <authorList>
            <consortium name="The Broad Institute Genomics Platform"/>
            <consortium name="The Broad Institute Genome Sequencing Center for Infectious Disease"/>
            <person name="Wu L."/>
            <person name="Ma J."/>
        </authorList>
    </citation>
    <scope>NUCLEOTIDE SEQUENCE [LARGE SCALE GENOMIC DNA]</scope>
    <source>
        <strain evidence="14">JCM 9458</strain>
    </source>
</reference>
<evidence type="ECO:0000256" key="6">
    <source>
        <dbReference type="ARBA" id="ARBA00023002"/>
    </source>
</evidence>
<dbReference type="InterPro" id="IPR011008">
    <property type="entry name" value="Dimeric_a/b-barrel"/>
</dbReference>
<dbReference type="InterPro" id="IPR006314">
    <property type="entry name" value="Dyp_peroxidase"/>
</dbReference>
<evidence type="ECO:0000256" key="2">
    <source>
        <dbReference type="ARBA" id="ARBA00022559"/>
    </source>
</evidence>
<evidence type="ECO:0000313" key="14">
    <source>
        <dbReference type="Proteomes" id="UP001501676"/>
    </source>
</evidence>
<evidence type="ECO:0000259" key="11">
    <source>
        <dbReference type="Pfam" id="PF04261"/>
    </source>
</evidence>
<evidence type="ECO:0000259" key="12">
    <source>
        <dbReference type="Pfam" id="PF20628"/>
    </source>
</evidence>
<keyword evidence="4" id="KW-0479">Metal-binding</keyword>
<dbReference type="NCBIfam" id="TIGR01413">
    <property type="entry name" value="Dyp_perox_fam"/>
    <property type="match status" value="1"/>
</dbReference>
<accession>A0ABP6SYG5</accession>
<evidence type="ECO:0000256" key="10">
    <source>
        <dbReference type="SAM" id="SignalP"/>
    </source>
</evidence>
<comment type="similarity">
    <text evidence="8">Belongs to the DyP-type peroxidase family.</text>
</comment>
<organism evidence="13 14">
    <name type="scientific">Cryptosporangium minutisporangium</name>
    <dbReference type="NCBI Taxonomy" id="113569"/>
    <lineage>
        <taxon>Bacteria</taxon>
        <taxon>Bacillati</taxon>
        <taxon>Actinomycetota</taxon>
        <taxon>Actinomycetes</taxon>
        <taxon>Cryptosporangiales</taxon>
        <taxon>Cryptosporangiaceae</taxon>
        <taxon>Cryptosporangium</taxon>
    </lineage>
</organism>
<sequence length="400" mass="42925">MSERPNSRGVSRRGLLTGGAAAVGGALVGAASATAVAASTTDPAPAPRTEPADYGQQREPFHGRRQAGVDTRPQAFASFLAFALKPGTDRAALRRMLRLLSDDAARLTQGRPALGDTEADLATTPARLTVTFGFGPGLYRAAGLASPLADLPRFPIDRLQARWSGGDLLLQVCADDPTTVAHAQRMLIKDARPFASVRWVQRGFRRGRGVEADGATHRNLMGQLDGTVNPKPGTPSYDPAVWSGDSTTLVLRRIRMEIETWDKLSRTDKELVTGRRLDTGAPLTGTAEHDEPDFTAVDASGLPVMPDFAHVTRAHVSDERLRILRRPYSYDGEPDAAGVPDSGLIFAAFQADITEQFIPIQQRLAEQDLMNEWTTPIGSAVFAIPPGCAEGGWVGEQVLS</sequence>
<dbReference type="InterPro" id="IPR006311">
    <property type="entry name" value="TAT_signal"/>
</dbReference>
<keyword evidence="2 13" id="KW-0575">Peroxidase</keyword>
<feature type="domain" description="Dyp-type peroxidase N-terminal" evidence="11">
    <location>
        <begin position="66"/>
        <end position="205"/>
    </location>
</feature>
<keyword evidence="3" id="KW-0349">Heme</keyword>
<feature type="region of interest" description="Disordered" evidence="9">
    <location>
        <begin position="34"/>
        <end position="65"/>
    </location>
</feature>
<evidence type="ECO:0000256" key="8">
    <source>
        <dbReference type="ARBA" id="ARBA00025737"/>
    </source>
</evidence>
<name>A0ABP6SYG5_9ACTN</name>
<dbReference type="Proteomes" id="UP001501676">
    <property type="component" value="Unassembled WGS sequence"/>
</dbReference>
<protein>
    <submittedName>
        <fullName evidence="13">Dyp-type peroxidase</fullName>
    </submittedName>
</protein>
<dbReference type="PANTHER" id="PTHR30521:SF4">
    <property type="entry name" value="DEFERROCHELATASE"/>
    <property type="match status" value="1"/>
</dbReference>
<dbReference type="InterPro" id="IPR048327">
    <property type="entry name" value="Dyp_perox_N"/>
</dbReference>
<feature type="domain" description="Dyp-type peroxidase C-terminal" evidence="12">
    <location>
        <begin position="216"/>
        <end position="388"/>
    </location>
</feature>
<feature type="region of interest" description="Disordered" evidence="9">
    <location>
        <begin position="221"/>
        <end position="240"/>
    </location>
</feature>
<proteinExistence type="inferred from homology"/>
<feature type="compositionally biased region" description="Low complexity" evidence="9">
    <location>
        <begin position="34"/>
        <end position="49"/>
    </location>
</feature>
<feature type="signal peptide" evidence="10">
    <location>
        <begin position="1"/>
        <end position="37"/>
    </location>
</feature>
<dbReference type="EMBL" id="BAAAYN010000023">
    <property type="protein sequence ID" value="GAA3388636.1"/>
    <property type="molecule type" value="Genomic_DNA"/>
</dbReference>
<evidence type="ECO:0000256" key="5">
    <source>
        <dbReference type="ARBA" id="ARBA00022729"/>
    </source>
</evidence>
<dbReference type="PROSITE" id="PS51404">
    <property type="entry name" value="DYP_PEROXIDASE"/>
    <property type="match status" value="1"/>
</dbReference>
<dbReference type="GO" id="GO:0004601">
    <property type="term" value="F:peroxidase activity"/>
    <property type="evidence" value="ECO:0007669"/>
    <property type="project" value="UniProtKB-KW"/>
</dbReference>
<keyword evidence="5 10" id="KW-0732">Signal</keyword>
<comment type="cofactor">
    <cofactor evidence="1">
        <name>heme b</name>
        <dbReference type="ChEBI" id="CHEBI:60344"/>
    </cofactor>
</comment>
<dbReference type="Pfam" id="PF20628">
    <property type="entry name" value="Dyp_perox_C"/>
    <property type="match status" value="1"/>
</dbReference>
<comment type="caution">
    <text evidence="13">The sequence shown here is derived from an EMBL/GenBank/DDBJ whole genome shotgun (WGS) entry which is preliminary data.</text>
</comment>
<dbReference type="PROSITE" id="PS51318">
    <property type="entry name" value="TAT"/>
    <property type="match status" value="1"/>
</dbReference>
<dbReference type="InterPro" id="IPR048328">
    <property type="entry name" value="Dyp_perox_C"/>
</dbReference>
<dbReference type="Pfam" id="PF04261">
    <property type="entry name" value="Dyp_perox_N"/>
    <property type="match status" value="1"/>
</dbReference>
<feature type="chain" id="PRO_5045124378" evidence="10">
    <location>
        <begin position="38"/>
        <end position="400"/>
    </location>
</feature>
<evidence type="ECO:0000256" key="9">
    <source>
        <dbReference type="SAM" id="MobiDB-lite"/>
    </source>
</evidence>
<dbReference type="PANTHER" id="PTHR30521">
    <property type="entry name" value="DEFERROCHELATASE/PEROXIDASE"/>
    <property type="match status" value="1"/>
</dbReference>
<gene>
    <name evidence="13" type="ORF">GCM10020369_35590</name>
</gene>
<evidence type="ECO:0000256" key="4">
    <source>
        <dbReference type="ARBA" id="ARBA00022723"/>
    </source>
</evidence>
<evidence type="ECO:0000256" key="1">
    <source>
        <dbReference type="ARBA" id="ARBA00001970"/>
    </source>
</evidence>
<keyword evidence="6" id="KW-0560">Oxidoreductase</keyword>